<feature type="compositionally biased region" description="Basic residues" evidence="1">
    <location>
        <begin position="179"/>
        <end position="189"/>
    </location>
</feature>
<feature type="region of interest" description="Disordered" evidence="1">
    <location>
        <begin position="159"/>
        <end position="189"/>
    </location>
</feature>
<protein>
    <submittedName>
        <fullName evidence="2">Uncharacterized protein</fullName>
    </submittedName>
</protein>
<proteinExistence type="predicted"/>
<gene>
    <name evidence="2" type="ORF">GSTUAT00008716001</name>
</gene>
<dbReference type="Proteomes" id="UP001412239">
    <property type="component" value="Unassembled WGS sequence"/>
</dbReference>
<dbReference type="AlphaFoldDB" id="A0A292PKG3"/>
<evidence type="ECO:0000313" key="2">
    <source>
        <dbReference type="EMBL" id="CUS07185.1"/>
    </source>
</evidence>
<keyword evidence="3" id="KW-1185">Reference proteome</keyword>
<accession>A0A292PKG3</accession>
<organism evidence="2 3">
    <name type="scientific">Tuber aestivum</name>
    <name type="common">summer truffle</name>
    <dbReference type="NCBI Taxonomy" id="59557"/>
    <lineage>
        <taxon>Eukaryota</taxon>
        <taxon>Fungi</taxon>
        <taxon>Dikarya</taxon>
        <taxon>Ascomycota</taxon>
        <taxon>Pezizomycotina</taxon>
        <taxon>Pezizomycetes</taxon>
        <taxon>Pezizales</taxon>
        <taxon>Tuberaceae</taxon>
        <taxon>Tuber</taxon>
    </lineage>
</organism>
<sequence length="380" mass="41620">MPHITRTSLQVRSGLDDADFDELWVAVRAALLCQENRIGLAGPTVGRGSFEEWVTASLESWAGEMYWGAEARGIAKRKMVWGSAGEDGDREDLVIYIAGTVRFSKKLRVISSTAGRRGCSPAVGVLEGGKDLVESDGAGVIAQRRKCAGLEFSIPYMPPPDEFPRFPQESAQSAPVQRSRQRYPTKKRSAPLRIRLGEGIPKSEGGRRNRGNLTIKRREIALVSKPVAAPPNRDPPAPLPIVLPSHSQLPDSLASVRTPLGPLPPPTLVKYSESSSPQYNPLQQLKTYSSHQVFVTRLHERTSALPDSTLVKLVYVSDAQTLEGFLQKLRQKWSISEVKGVRVEVDGQVFDVDLEEERDWGVVLGIVELVGGIVGVVVCV</sequence>
<evidence type="ECO:0000313" key="3">
    <source>
        <dbReference type="Proteomes" id="UP001412239"/>
    </source>
</evidence>
<dbReference type="EMBL" id="LN891236">
    <property type="protein sequence ID" value="CUS07185.1"/>
    <property type="molecule type" value="Genomic_DNA"/>
</dbReference>
<feature type="compositionally biased region" description="Polar residues" evidence="1">
    <location>
        <begin position="169"/>
        <end position="178"/>
    </location>
</feature>
<name>A0A292PKG3_9PEZI</name>
<evidence type="ECO:0000256" key="1">
    <source>
        <dbReference type="SAM" id="MobiDB-lite"/>
    </source>
</evidence>
<reference evidence="2" key="1">
    <citation type="submission" date="2015-10" db="EMBL/GenBank/DDBJ databases">
        <authorList>
            <person name="Regsiter A."/>
            <person name="william w."/>
        </authorList>
    </citation>
    <scope>NUCLEOTIDE SEQUENCE</scope>
    <source>
        <strain evidence="2">Montdore</strain>
    </source>
</reference>